<dbReference type="Gene3D" id="1.25.40.10">
    <property type="entry name" value="Tetratricopeptide repeat domain"/>
    <property type="match status" value="1"/>
</dbReference>
<keyword evidence="2" id="KW-1133">Transmembrane helix</keyword>
<evidence type="ECO:0000256" key="1">
    <source>
        <dbReference type="PROSITE-ProRule" id="PRU00339"/>
    </source>
</evidence>
<dbReference type="Proteomes" id="UP001142057">
    <property type="component" value="Unassembled WGS sequence"/>
</dbReference>
<evidence type="ECO:0008006" key="5">
    <source>
        <dbReference type="Google" id="ProtNLM"/>
    </source>
</evidence>
<reference evidence="3" key="1">
    <citation type="submission" date="2022-08" db="EMBL/GenBank/DDBJ databases">
        <title>Chryseobacterium antibioticum,isolated from the rhizosphere soil of Pyrola in Tibet.</title>
        <authorList>
            <person name="Kan Y."/>
        </authorList>
    </citation>
    <scope>NUCLEOTIDE SEQUENCE</scope>
    <source>
        <strain evidence="3">Pc2-12</strain>
    </source>
</reference>
<comment type="caution">
    <text evidence="3">The sequence shown here is derived from an EMBL/GenBank/DDBJ whole genome shotgun (WGS) entry which is preliminary data.</text>
</comment>
<dbReference type="SUPFAM" id="SSF46894">
    <property type="entry name" value="C-terminal effector domain of the bipartite response regulators"/>
    <property type="match status" value="1"/>
</dbReference>
<keyword evidence="2" id="KW-0472">Membrane</keyword>
<name>A0ABT2IKH1_9FLAO</name>
<keyword evidence="1" id="KW-0802">TPR repeat</keyword>
<keyword evidence="4" id="KW-1185">Reference proteome</keyword>
<evidence type="ECO:0000256" key="2">
    <source>
        <dbReference type="SAM" id="Phobius"/>
    </source>
</evidence>
<dbReference type="PROSITE" id="PS50005">
    <property type="entry name" value="TPR"/>
    <property type="match status" value="1"/>
</dbReference>
<proteinExistence type="predicted"/>
<dbReference type="SUPFAM" id="SSF48452">
    <property type="entry name" value="TPR-like"/>
    <property type="match status" value="1"/>
</dbReference>
<feature type="repeat" description="TPR" evidence="1">
    <location>
        <begin position="242"/>
        <end position="275"/>
    </location>
</feature>
<evidence type="ECO:0000313" key="4">
    <source>
        <dbReference type="Proteomes" id="UP001142057"/>
    </source>
</evidence>
<dbReference type="InterPro" id="IPR036388">
    <property type="entry name" value="WH-like_DNA-bd_sf"/>
</dbReference>
<gene>
    <name evidence="3" type="ORF">NZD88_16480</name>
</gene>
<dbReference type="InterPro" id="IPR019734">
    <property type="entry name" value="TPR_rpt"/>
</dbReference>
<protein>
    <recommendedName>
        <fullName evidence="5">HTH luxR-type domain-containing protein</fullName>
    </recommendedName>
</protein>
<dbReference type="Gene3D" id="1.10.10.10">
    <property type="entry name" value="Winged helix-like DNA-binding domain superfamily/Winged helix DNA-binding domain"/>
    <property type="match status" value="1"/>
</dbReference>
<dbReference type="EMBL" id="JANZQH010000008">
    <property type="protein sequence ID" value="MCT2409145.1"/>
    <property type="molecule type" value="Genomic_DNA"/>
</dbReference>
<dbReference type="InterPro" id="IPR011990">
    <property type="entry name" value="TPR-like_helical_dom_sf"/>
</dbReference>
<dbReference type="RefSeq" id="WP_259830572.1">
    <property type="nucleotide sequence ID" value="NZ_JANZQH010000008.1"/>
</dbReference>
<feature type="transmembrane region" description="Helical" evidence="2">
    <location>
        <begin position="340"/>
        <end position="359"/>
    </location>
</feature>
<evidence type="ECO:0000313" key="3">
    <source>
        <dbReference type="EMBL" id="MCT2409145.1"/>
    </source>
</evidence>
<sequence>MMNKTFYFFALLFFNIINGQKPDQHSIDSLWTITTSKDAYVNKGSKEMLRLCTEIYYQSQKINYEKGELRALVKMSEIYINEQNYGEGLNKISEGLVLAGKNKNYVIWADLLRLQSTIYTELGYYNKADKNSRKALYVADKIEEDDRRYLAKSNAYRKIAENIDRENILKNKYDSIQIYFNKAYEESKKVSTKFPKRDIIIAKNIKNLASVFYDQNKIPEAEKYLNWYAELTKNETKNPEYISYYVLKGHIENKKRNYKSAIEYFSQSIHLSQEYKLLPAELMASYSGIAESYKGLQDYKNQADNLDKAKRISDSLSAMESRIVENVGQSEKKEENNAHLTAPFIIGLVIITALLFILIRRRKNTVDQTISPQQSESQKVNNPDTAINSLEIIQNTKANSEDLNYVIELAKNNNHTFYLKFSELFPTFNQKLLEIHPQLTPSDLEYCALMKLNFDTKQIATFKRASVGSVETRKSRIRKKLNLSNSESIYTWLIKLQ</sequence>
<keyword evidence="2" id="KW-0812">Transmembrane</keyword>
<organism evidence="3 4">
    <name type="scientific">Chryseobacterium pyrolae</name>
    <dbReference type="NCBI Taxonomy" id="2987481"/>
    <lineage>
        <taxon>Bacteria</taxon>
        <taxon>Pseudomonadati</taxon>
        <taxon>Bacteroidota</taxon>
        <taxon>Flavobacteriia</taxon>
        <taxon>Flavobacteriales</taxon>
        <taxon>Weeksellaceae</taxon>
        <taxon>Chryseobacterium group</taxon>
        <taxon>Chryseobacterium</taxon>
    </lineage>
</organism>
<dbReference type="InterPro" id="IPR016032">
    <property type="entry name" value="Sig_transdc_resp-reg_C-effctor"/>
</dbReference>
<accession>A0ABT2IKH1</accession>